<dbReference type="OrthoDB" id="9811036at2"/>
<feature type="transmembrane region" description="Helical" evidence="7">
    <location>
        <begin position="206"/>
        <end position="230"/>
    </location>
</feature>
<dbReference type="Gene3D" id="3.40.30.10">
    <property type="entry name" value="Glutaredoxin"/>
    <property type="match status" value="1"/>
</dbReference>
<dbReference type="PANTHER" id="PTHR32234">
    <property type="entry name" value="THIOL:DISULFIDE INTERCHANGE PROTEIN DSBD"/>
    <property type="match status" value="1"/>
</dbReference>
<evidence type="ECO:0000256" key="3">
    <source>
        <dbReference type="ARBA" id="ARBA00022692"/>
    </source>
</evidence>
<feature type="domain" description="Thioredoxin" evidence="9">
    <location>
        <begin position="532"/>
        <end position="678"/>
    </location>
</feature>
<dbReference type="InterPro" id="IPR013766">
    <property type="entry name" value="Thioredoxin_domain"/>
</dbReference>
<gene>
    <name evidence="10" type="ORF">BXY57_0733</name>
</gene>
<dbReference type="PROSITE" id="PS51352">
    <property type="entry name" value="THIOREDOXIN_2"/>
    <property type="match status" value="1"/>
</dbReference>
<keyword evidence="4" id="KW-0201">Cytochrome c-type biogenesis</keyword>
<feature type="transmembrane region" description="Helical" evidence="7">
    <location>
        <begin position="327"/>
        <end position="353"/>
    </location>
</feature>
<dbReference type="Pfam" id="PF02683">
    <property type="entry name" value="DsbD_TM"/>
    <property type="match status" value="1"/>
</dbReference>
<evidence type="ECO:0000256" key="6">
    <source>
        <dbReference type="ARBA" id="ARBA00023136"/>
    </source>
</evidence>
<keyword evidence="2" id="KW-1003">Cell membrane</keyword>
<proteinExistence type="predicted"/>
<evidence type="ECO:0000259" key="9">
    <source>
        <dbReference type="PROSITE" id="PS51352"/>
    </source>
</evidence>
<feature type="transmembrane region" description="Helical" evidence="7">
    <location>
        <begin position="397"/>
        <end position="415"/>
    </location>
</feature>
<keyword evidence="11" id="KW-1185">Reference proteome</keyword>
<evidence type="ECO:0000256" key="1">
    <source>
        <dbReference type="ARBA" id="ARBA00004651"/>
    </source>
</evidence>
<feature type="transmembrane region" description="Helical" evidence="7">
    <location>
        <begin position="285"/>
        <end position="306"/>
    </location>
</feature>
<feature type="chain" id="PRO_5014624494" evidence="8">
    <location>
        <begin position="22"/>
        <end position="686"/>
    </location>
</feature>
<protein>
    <submittedName>
        <fullName evidence="10">Thiol:disulfide interchange protein DsbD</fullName>
    </submittedName>
</protein>
<dbReference type="InterPro" id="IPR028250">
    <property type="entry name" value="DsbDN"/>
</dbReference>
<dbReference type="Pfam" id="PF11412">
    <property type="entry name" value="DsbD_N"/>
    <property type="match status" value="1"/>
</dbReference>
<feature type="transmembrane region" description="Helical" evidence="7">
    <location>
        <begin position="464"/>
        <end position="484"/>
    </location>
</feature>
<reference evidence="10 11" key="1">
    <citation type="submission" date="2017-11" db="EMBL/GenBank/DDBJ databases">
        <title>Genomic Encyclopedia of Archaeal and Bacterial Type Strains, Phase II (KMG-II): From Individual Species to Whole Genera.</title>
        <authorList>
            <person name="Goeker M."/>
        </authorList>
    </citation>
    <scope>NUCLEOTIDE SEQUENCE [LARGE SCALE GENOMIC DNA]</scope>
    <source>
        <strain evidence="10 11">DSM 27268</strain>
    </source>
</reference>
<feature type="signal peptide" evidence="8">
    <location>
        <begin position="1"/>
        <end position="21"/>
    </location>
</feature>
<feature type="transmembrane region" description="Helical" evidence="7">
    <location>
        <begin position="365"/>
        <end position="385"/>
    </location>
</feature>
<dbReference type="GO" id="GO:0005886">
    <property type="term" value="C:plasma membrane"/>
    <property type="evidence" value="ECO:0007669"/>
    <property type="project" value="UniProtKB-SubCell"/>
</dbReference>
<feature type="transmembrane region" description="Helical" evidence="7">
    <location>
        <begin position="251"/>
        <end position="273"/>
    </location>
</feature>
<evidence type="ECO:0000313" key="10">
    <source>
        <dbReference type="EMBL" id="PJJ75164.1"/>
    </source>
</evidence>
<dbReference type="Proteomes" id="UP000230000">
    <property type="component" value="Unassembled WGS sequence"/>
</dbReference>
<dbReference type="GO" id="GO:0045454">
    <property type="term" value="P:cell redox homeostasis"/>
    <property type="evidence" value="ECO:0007669"/>
    <property type="project" value="TreeGrafter"/>
</dbReference>
<dbReference type="AlphaFoldDB" id="A0A2M9CTB8"/>
<accession>A0A2M9CTB8</accession>
<sequence>MKKIFLLLVWFAITALSAARAQLLNPVRWNFSAQKINDTTYELHFRASIDPGWHIYAQDAGEGPIPTSFHFQQLQGWKLIGPVQEHGKKISHFDGAFGTVLKYFEREVDFVQTVKQAGPGSGKIEGSLEYMVCNDKNCLPPKEVPFSFRLTGNASGQIASPAGADSGLMNLPSGQADVQQISKTNHQEQTAVGVANQSDEAPGKSLWWIFWASLGGGFLALITPCVFSMIPLTVSFFIKRSASRSKAIRHAAVYSLSIIVIYTGLGFIITRLLGVGALNTLASNIWVNLIFFVLFVLFALSFLGAFEIRLPGALATQTDARAGIGSLAGIFFMALTLAIVSFSCTAPIIGNLLVLAVHGGVSGPLVGMFGFSLALAIPFSVFAIFPQWLQKVARPGGWLNTVKVTLGFVELALAFKFLSNVDMAYHWNILNKEVFLAIWIVIFGLTGLYLLGKLRLAGDTPPQALSIPRLFFAMVFLALTIYLIPGLFGAELRGIVSGFLPNYSGMYFPSQAQYVATGTSAASVQPRKYADIFAKSTPPGYTAYYDYEEALQVAREQHKPVMVDFTGWSCVNCRKMENAVWTDPAVRQMINQHFILLSLYVDDRTPLPDSLQYVSKVDGTKIKTLGQKNADFEAARFNRNAQPYYVILDPQGNPLTNQGYGYDPDPARFLQFLQKALERFDQRTAS</sequence>
<dbReference type="SUPFAM" id="SSF52833">
    <property type="entry name" value="Thioredoxin-like"/>
    <property type="match status" value="1"/>
</dbReference>
<organism evidence="10 11">
    <name type="scientific">Thermoflavifilum aggregans</name>
    <dbReference type="NCBI Taxonomy" id="454188"/>
    <lineage>
        <taxon>Bacteria</taxon>
        <taxon>Pseudomonadati</taxon>
        <taxon>Bacteroidota</taxon>
        <taxon>Chitinophagia</taxon>
        <taxon>Chitinophagales</taxon>
        <taxon>Chitinophagaceae</taxon>
        <taxon>Thermoflavifilum</taxon>
    </lineage>
</organism>
<dbReference type="Pfam" id="PF13899">
    <property type="entry name" value="Thioredoxin_7"/>
    <property type="match status" value="1"/>
</dbReference>
<dbReference type="InterPro" id="IPR036929">
    <property type="entry name" value="DsbDN_sf"/>
</dbReference>
<keyword evidence="5 7" id="KW-1133">Transmembrane helix</keyword>
<evidence type="ECO:0000313" key="11">
    <source>
        <dbReference type="Proteomes" id="UP000230000"/>
    </source>
</evidence>
<keyword evidence="6 7" id="KW-0472">Membrane</keyword>
<dbReference type="InterPro" id="IPR036249">
    <property type="entry name" value="Thioredoxin-like_sf"/>
</dbReference>
<evidence type="ECO:0000256" key="7">
    <source>
        <dbReference type="SAM" id="Phobius"/>
    </source>
</evidence>
<evidence type="ECO:0000256" key="4">
    <source>
        <dbReference type="ARBA" id="ARBA00022748"/>
    </source>
</evidence>
<keyword evidence="3 7" id="KW-0812">Transmembrane</keyword>
<dbReference type="GO" id="GO:0015035">
    <property type="term" value="F:protein-disulfide reductase activity"/>
    <property type="evidence" value="ECO:0007669"/>
    <property type="project" value="TreeGrafter"/>
</dbReference>
<evidence type="ECO:0000256" key="2">
    <source>
        <dbReference type="ARBA" id="ARBA00022475"/>
    </source>
</evidence>
<dbReference type="RefSeq" id="WP_100313811.1">
    <property type="nucleotide sequence ID" value="NZ_PGFG01000001.1"/>
</dbReference>
<evidence type="ECO:0000256" key="5">
    <source>
        <dbReference type="ARBA" id="ARBA00022989"/>
    </source>
</evidence>
<dbReference type="Gene3D" id="2.60.40.1250">
    <property type="entry name" value="Thiol:disulfide interchange protein DsbD, N-terminal domain"/>
    <property type="match status" value="1"/>
</dbReference>
<comment type="subcellular location">
    <subcellularLocation>
        <location evidence="1">Cell membrane</location>
        <topology evidence="1">Multi-pass membrane protein</topology>
    </subcellularLocation>
</comment>
<name>A0A2M9CTB8_9BACT</name>
<feature type="transmembrane region" description="Helical" evidence="7">
    <location>
        <begin position="435"/>
        <end position="452"/>
    </location>
</feature>
<keyword evidence="8" id="KW-0732">Signal</keyword>
<comment type="caution">
    <text evidence="10">The sequence shown here is derived from an EMBL/GenBank/DDBJ whole genome shotgun (WGS) entry which is preliminary data.</text>
</comment>
<dbReference type="GO" id="GO:0017004">
    <property type="term" value="P:cytochrome complex assembly"/>
    <property type="evidence" value="ECO:0007669"/>
    <property type="project" value="UniProtKB-KW"/>
</dbReference>
<dbReference type="PANTHER" id="PTHR32234:SF0">
    <property type="entry name" value="THIOL:DISULFIDE INTERCHANGE PROTEIN DSBD"/>
    <property type="match status" value="1"/>
</dbReference>
<dbReference type="InterPro" id="IPR003834">
    <property type="entry name" value="Cyt_c_assmbl_TM_dom"/>
</dbReference>
<dbReference type="EMBL" id="PGFG01000001">
    <property type="protein sequence ID" value="PJJ75164.1"/>
    <property type="molecule type" value="Genomic_DNA"/>
</dbReference>
<evidence type="ECO:0000256" key="8">
    <source>
        <dbReference type="SAM" id="SignalP"/>
    </source>
</evidence>